<evidence type="ECO:0000313" key="14">
    <source>
        <dbReference type="Proteomes" id="UP000444721"/>
    </source>
</evidence>
<dbReference type="AlphaFoldDB" id="A0A6A5CFS1"/>
<dbReference type="InterPro" id="IPR006183">
    <property type="entry name" value="Pgluconate_DH"/>
</dbReference>
<dbReference type="InterPro" id="IPR006114">
    <property type="entry name" value="6PGDH_C"/>
</dbReference>
<dbReference type="SUPFAM" id="SSF51735">
    <property type="entry name" value="NAD(P)-binding Rossmann-fold domains"/>
    <property type="match status" value="1"/>
</dbReference>
<dbReference type="Proteomes" id="UP000444721">
    <property type="component" value="Unassembled WGS sequence"/>
</dbReference>
<protein>
    <recommendedName>
        <fullName evidence="7 11">6-phosphogluconate dehydrogenase, decarboxylating</fullName>
        <ecNumber evidence="7 11">1.1.1.44</ecNumber>
    </recommendedName>
</protein>
<evidence type="ECO:0000256" key="5">
    <source>
        <dbReference type="ARBA" id="ARBA00023064"/>
    </source>
</evidence>
<sequence>MNLIRNTFESELRVDYFDMADIGLIGLAVMGQNLALNIADKGFTISVYNRTYSKTEDTVQRAKDEGKGAYQLHGYKTIEEFVNSLAKPRKIIMLVQAGNPVDSTIELLTPLLDKGDIIIDGGNEWFLNTERRAKKAEEYGILYMGMGVSGGEEGARHGPSLMPGGPLEAYNHVKHILEKIAAPLENEPSCVTYIGERGSGNYVKMVHNGIEYGDMELIAEVYDMMKHVGKLTNEEIAEAFSEWNNSELKSYLIEITSKIFKKKDDQGEGYLVDKIVDISGSKGTGKWTVQEGAERGIAIPTMASALDARYISSLRDQRLQAEKQLTGPTPNDLTETIDKKVLIKQLKDALYCSKICSYTQGMNLIAEASKQYGWNLKLGSIARIWKGGCIIRAIFLDRIKNAYDLNPNLPSLLLDPDFNKEIAERQASWRKVIQLAINAGIPTPALSSSLAYYDSYRRGRLPANLIQAQRDFFGAHTFERLDMQGKFHAKWEEQ</sequence>
<dbReference type="GO" id="GO:0004616">
    <property type="term" value="F:phosphogluconate dehydrogenase (decarboxylating) activity"/>
    <property type="evidence" value="ECO:0007669"/>
    <property type="project" value="UniProtKB-EC"/>
</dbReference>
<dbReference type="GO" id="GO:0019521">
    <property type="term" value="P:D-gluconate metabolic process"/>
    <property type="evidence" value="ECO:0007669"/>
    <property type="project" value="UniProtKB-KW"/>
</dbReference>
<dbReference type="RefSeq" id="XP_044569133.1">
    <property type="nucleotide sequence ID" value="XM_044706466.1"/>
</dbReference>
<comment type="subunit">
    <text evidence="3 7">Homodimer.</text>
</comment>
<dbReference type="EC" id="1.1.1.44" evidence="7 11"/>
<feature type="binding site" description="in other chain" evidence="9">
    <location>
        <begin position="149"/>
        <end position="151"/>
    </location>
    <ligand>
        <name>substrate</name>
        <note>ligand shared between dimeric partners</note>
    </ligand>
</feature>
<feature type="binding site" description="in other chain" evidence="9">
    <location>
        <position position="123"/>
    </location>
    <ligand>
        <name>substrate</name>
        <note>ligand shared between dimeric partners</note>
    </ligand>
</feature>
<feature type="binding site" description="in other chain" evidence="9">
    <location>
        <position position="309"/>
    </location>
    <ligand>
        <name>substrate</name>
        <note>ligand shared between dimeric partners</note>
    </ligand>
</feature>
<feature type="binding site" description="in other chain" evidence="9">
    <location>
        <position position="212"/>
    </location>
    <ligand>
        <name>substrate</name>
        <note>ligand shared between dimeric partners</note>
    </ligand>
</feature>
<dbReference type="PANTHER" id="PTHR11811">
    <property type="entry name" value="6-PHOSPHOGLUCONATE DEHYDROGENASE"/>
    <property type="match status" value="1"/>
</dbReference>
<dbReference type="Gene3D" id="3.40.50.720">
    <property type="entry name" value="NAD(P)-binding Rossmann-like Domain"/>
    <property type="match status" value="1"/>
</dbReference>
<dbReference type="NCBIfam" id="TIGR00873">
    <property type="entry name" value="gnd"/>
    <property type="match status" value="1"/>
</dbReference>
<comment type="pathway">
    <text evidence="1 7 11">Carbohydrate degradation; pentose phosphate pathway; D-ribulose 5-phosphate from D-glucose 6-phosphate (oxidative stage): step 3/3.</text>
</comment>
<accession>A0A6A5CFS1</accession>
<evidence type="ECO:0000256" key="3">
    <source>
        <dbReference type="ARBA" id="ARBA00011738"/>
    </source>
</evidence>
<reference evidence="13 14" key="1">
    <citation type="journal article" date="2019" name="Sci. Rep.">
        <title>Nanopore sequencing improves the draft genome of the human pathogenic amoeba Naegleria fowleri.</title>
        <authorList>
            <person name="Liechti N."/>
            <person name="Schurch N."/>
            <person name="Bruggmann R."/>
            <person name="Wittwer M."/>
        </authorList>
    </citation>
    <scope>NUCLEOTIDE SEQUENCE [LARGE SCALE GENOMIC DNA]</scope>
    <source>
        <strain evidence="13 14">ATCC 30894</strain>
    </source>
</reference>
<name>A0A6A5CFS1_NAEFO</name>
<dbReference type="OrthoDB" id="434986at2759"/>
<evidence type="ECO:0000259" key="12">
    <source>
        <dbReference type="SMART" id="SM01350"/>
    </source>
</evidence>
<dbReference type="Gene3D" id="1.20.5.320">
    <property type="entry name" value="6-Phosphogluconate Dehydrogenase, domain 3"/>
    <property type="match status" value="1"/>
</dbReference>
<feature type="domain" description="6-phosphogluconate dehydrogenase C-terminal" evidence="12">
    <location>
        <begin position="200"/>
        <end position="492"/>
    </location>
</feature>
<evidence type="ECO:0000256" key="8">
    <source>
        <dbReference type="PIRSR" id="PIRSR000109-1"/>
    </source>
</evidence>
<feature type="binding site" description="in other chain" evidence="9">
    <location>
        <begin position="207"/>
        <end position="208"/>
    </location>
    <ligand>
        <name>substrate</name>
        <note>ligand shared between dimeric partners</note>
    </ligand>
</feature>
<dbReference type="OMA" id="CVTHVGP"/>
<dbReference type="PROSITE" id="PS00461">
    <property type="entry name" value="6PGD"/>
    <property type="match status" value="1"/>
</dbReference>
<dbReference type="VEuPathDB" id="AmoebaDB:NfTy_000300"/>
<dbReference type="UniPathway" id="UPA00115">
    <property type="reaction ID" value="UER00410"/>
</dbReference>
<dbReference type="SMART" id="SM01350">
    <property type="entry name" value="6PGD"/>
    <property type="match status" value="1"/>
</dbReference>
<dbReference type="InterPro" id="IPR006184">
    <property type="entry name" value="6PGdom_BS"/>
</dbReference>
<evidence type="ECO:0000256" key="4">
    <source>
        <dbReference type="ARBA" id="ARBA00023002"/>
    </source>
</evidence>
<comment type="similarity">
    <text evidence="2 7 11">Belongs to the 6-phosphogluconate dehydrogenase family.</text>
</comment>
<feature type="active site" description="Proton acceptor" evidence="8">
    <location>
        <position position="204"/>
    </location>
</feature>
<feature type="binding site" evidence="10">
    <location>
        <begin position="95"/>
        <end position="97"/>
    </location>
    <ligand>
        <name>NADP(+)</name>
        <dbReference type="ChEBI" id="CHEBI:58349"/>
    </ligand>
</feature>
<dbReference type="Gene3D" id="1.10.1040.10">
    <property type="entry name" value="N-(1-d-carboxylethyl)-l-norvaline Dehydrogenase, domain 2"/>
    <property type="match status" value="1"/>
</dbReference>
<keyword evidence="6 7" id="KW-0570">Pentose shunt</keyword>
<dbReference type="GO" id="GO:0050661">
    <property type="term" value="F:NADP binding"/>
    <property type="evidence" value="ECO:0007669"/>
    <property type="project" value="InterPro"/>
</dbReference>
<dbReference type="PIRSF" id="PIRSF000109">
    <property type="entry name" value="6PGD"/>
    <property type="match status" value="1"/>
</dbReference>
<evidence type="ECO:0000256" key="7">
    <source>
        <dbReference type="PIRNR" id="PIRNR000109"/>
    </source>
</evidence>
<dbReference type="GeneID" id="68107537"/>
<evidence type="ECO:0000256" key="1">
    <source>
        <dbReference type="ARBA" id="ARBA00004874"/>
    </source>
</evidence>
<dbReference type="Pfam" id="PF03446">
    <property type="entry name" value="NAD_binding_2"/>
    <property type="match status" value="1"/>
</dbReference>
<dbReference type="EMBL" id="VFQX01000002">
    <property type="protein sequence ID" value="KAF0984420.1"/>
    <property type="molecule type" value="Genomic_DNA"/>
</dbReference>
<keyword evidence="4 7" id="KW-0560">Oxidoreductase</keyword>
<comment type="function">
    <text evidence="7">Catalyzes the oxidative decarboxylation of 6-phosphogluconate to ribulose 5-phosphate and CO(2), with concomitant reduction of NADP to NADPH.</text>
</comment>
<evidence type="ECO:0000256" key="6">
    <source>
        <dbReference type="ARBA" id="ARBA00023126"/>
    </source>
</evidence>
<evidence type="ECO:0000256" key="9">
    <source>
        <dbReference type="PIRSR" id="PIRSR000109-2"/>
    </source>
</evidence>
<comment type="catalytic activity">
    <reaction evidence="7 11">
        <text>6-phospho-D-gluconate + NADP(+) = D-ribulose 5-phosphate + CO2 + NADPH</text>
        <dbReference type="Rhea" id="RHEA:10116"/>
        <dbReference type="ChEBI" id="CHEBI:16526"/>
        <dbReference type="ChEBI" id="CHEBI:57783"/>
        <dbReference type="ChEBI" id="CHEBI:58121"/>
        <dbReference type="ChEBI" id="CHEBI:58349"/>
        <dbReference type="ChEBI" id="CHEBI:58759"/>
        <dbReference type="EC" id="1.1.1.44"/>
    </reaction>
</comment>
<evidence type="ECO:0000256" key="10">
    <source>
        <dbReference type="PIRSR" id="PIRSR000109-3"/>
    </source>
</evidence>
<dbReference type="SUPFAM" id="SSF48179">
    <property type="entry name" value="6-phosphogluconate dehydrogenase C-terminal domain-like"/>
    <property type="match status" value="1"/>
</dbReference>
<evidence type="ECO:0000256" key="2">
    <source>
        <dbReference type="ARBA" id="ARBA00008419"/>
    </source>
</evidence>
<dbReference type="FunFam" id="3.40.50.720:FF:000007">
    <property type="entry name" value="6-phosphogluconate dehydrogenase, decarboxylating"/>
    <property type="match status" value="1"/>
</dbReference>
<dbReference type="InterPro" id="IPR006113">
    <property type="entry name" value="6PGDH_Gnd/GntZ"/>
</dbReference>
<organism evidence="13 14">
    <name type="scientific">Naegleria fowleri</name>
    <name type="common">Brain eating amoeba</name>
    <dbReference type="NCBI Taxonomy" id="5763"/>
    <lineage>
        <taxon>Eukaryota</taxon>
        <taxon>Discoba</taxon>
        <taxon>Heterolobosea</taxon>
        <taxon>Tetramitia</taxon>
        <taxon>Eutetramitia</taxon>
        <taxon>Vahlkampfiidae</taxon>
        <taxon>Naegleria</taxon>
    </lineage>
</organism>
<evidence type="ECO:0000256" key="11">
    <source>
        <dbReference type="RuleBase" id="RU000485"/>
    </source>
</evidence>
<keyword evidence="14" id="KW-1185">Reference proteome</keyword>
<feature type="binding site" description="in other chain" evidence="9">
    <location>
        <position position="282"/>
    </location>
    <ligand>
        <name>substrate</name>
        <note>ligand shared between dimeric partners</note>
    </ligand>
</feature>
<keyword evidence="5 11" id="KW-0311">Gluconate utilization</keyword>
<dbReference type="VEuPathDB" id="AmoebaDB:FDP41_000319"/>
<evidence type="ECO:0000313" key="13">
    <source>
        <dbReference type="EMBL" id="KAF0984420.1"/>
    </source>
</evidence>
<comment type="caution">
    <text evidence="13">The sequence shown here is derived from an EMBL/GenBank/DDBJ whole genome shotgun (WGS) entry which is preliminary data.</text>
</comment>
<feature type="binding site" evidence="9">
    <location>
        <position position="470"/>
    </location>
    <ligand>
        <name>substrate</name>
        <note>ligand shared between dimeric partners</note>
    </ligand>
</feature>
<proteinExistence type="inferred from homology"/>
<keyword evidence="7 11" id="KW-0521">NADP</keyword>
<dbReference type="PRINTS" id="PR00076">
    <property type="entry name" value="6PGDHDRGNASE"/>
</dbReference>
<feature type="binding site" evidence="9">
    <location>
        <position position="476"/>
    </location>
    <ligand>
        <name>substrate</name>
        <note>ligand shared between dimeric partners</note>
    </ligand>
</feature>
<gene>
    <name evidence="13" type="ORF">FDP41_000319</name>
</gene>
<feature type="binding site" evidence="10">
    <location>
        <position position="123"/>
    </location>
    <ligand>
        <name>NADP(+)</name>
        <dbReference type="ChEBI" id="CHEBI:58349"/>
    </ligand>
</feature>
<feature type="active site" description="Proton donor" evidence="8">
    <location>
        <position position="211"/>
    </location>
</feature>
<dbReference type="InterPro" id="IPR013328">
    <property type="entry name" value="6PGD_dom2"/>
</dbReference>
<feature type="binding site" evidence="10">
    <location>
        <begin position="49"/>
        <end position="51"/>
    </location>
    <ligand>
        <name>NADP(+)</name>
        <dbReference type="ChEBI" id="CHEBI:58349"/>
    </ligand>
</feature>
<dbReference type="NCBIfam" id="NF006765">
    <property type="entry name" value="PRK09287.1"/>
    <property type="match status" value="1"/>
</dbReference>
<dbReference type="InterPro" id="IPR008927">
    <property type="entry name" value="6-PGluconate_DH-like_C_sf"/>
</dbReference>
<dbReference type="GO" id="GO:0006098">
    <property type="term" value="P:pentose-phosphate shunt"/>
    <property type="evidence" value="ECO:0007669"/>
    <property type="project" value="UniProtKB-UniPathway"/>
</dbReference>
<feature type="binding site" evidence="10">
    <location>
        <begin position="26"/>
        <end position="31"/>
    </location>
    <ligand>
        <name>NADP(+)</name>
        <dbReference type="ChEBI" id="CHEBI:58349"/>
    </ligand>
</feature>
<dbReference type="InterPro" id="IPR006115">
    <property type="entry name" value="6PGDH_NADP-bd"/>
</dbReference>
<dbReference type="Pfam" id="PF00393">
    <property type="entry name" value="6PGD"/>
    <property type="match status" value="1"/>
</dbReference>
<dbReference type="InterPro" id="IPR036291">
    <property type="entry name" value="NAD(P)-bd_dom_sf"/>
</dbReference>
<dbReference type="FunFam" id="1.20.5.320:FF:000001">
    <property type="entry name" value="6-phosphogluconate dehydrogenase, decarboxylating"/>
    <property type="match status" value="1"/>
</dbReference>
<dbReference type="VEuPathDB" id="AmoebaDB:NF0099360"/>
<dbReference type="FunFam" id="1.10.1040.10:FF:000002">
    <property type="entry name" value="6-phosphogluconate dehydrogenase, decarboxylating"/>
    <property type="match status" value="1"/>
</dbReference>